<dbReference type="RefSeq" id="WP_380617499.1">
    <property type="nucleotide sequence ID" value="NZ_JBHSDK010000001.1"/>
</dbReference>
<organism evidence="2 3">
    <name type="scientific">Salininema proteolyticum</name>
    <dbReference type="NCBI Taxonomy" id="1607685"/>
    <lineage>
        <taxon>Bacteria</taxon>
        <taxon>Bacillati</taxon>
        <taxon>Actinomycetota</taxon>
        <taxon>Actinomycetes</taxon>
        <taxon>Glycomycetales</taxon>
        <taxon>Glycomycetaceae</taxon>
        <taxon>Salininema</taxon>
    </lineage>
</organism>
<dbReference type="EMBL" id="JBHSDK010000001">
    <property type="protein sequence ID" value="MFC4333767.1"/>
    <property type="molecule type" value="Genomic_DNA"/>
</dbReference>
<reference evidence="3" key="1">
    <citation type="journal article" date="2019" name="Int. J. Syst. Evol. Microbiol.">
        <title>The Global Catalogue of Microorganisms (GCM) 10K type strain sequencing project: providing services to taxonomists for standard genome sequencing and annotation.</title>
        <authorList>
            <consortium name="The Broad Institute Genomics Platform"/>
            <consortium name="The Broad Institute Genome Sequencing Center for Infectious Disease"/>
            <person name="Wu L."/>
            <person name="Ma J."/>
        </authorList>
    </citation>
    <scope>NUCLEOTIDE SEQUENCE [LARGE SCALE GENOMIC DNA]</scope>
    <source>
        <strain evidence="3">IBRC-M 10908</strain>
    </source>
</reference>
<dbReference type="Proteomes" id="UP001595823">
    <property type="component" value="Unassembled WGS sequence"/>
</dbReference>
<comment type="caution">
    <text evidence="2">The sequence shown here is derived from an EMBL/GenBank/DDBJ whole genome shotgun (WGS) entry which is preliminary data.</text>
</comment>
<sequence>MKKILRSLPVLSLLLAGCVSADGASEDRVMLSEIGSRLESTGAYTATYRLGDGSDLTVAVDASHARAAVVGEDSAEVWTGDEAESLPIWLKLQLHNTLPPQETVAAWLDKAALDSSAKIEFSDTTLAGELSDCVTVQGASESDVADFEVCVTVIGVVSSVEARTPQGRFDARLISYSDGVDDEWFTDLQVSSSV</sequence>
<protein>
    <recommendedName>
        <fullName evidence="4">Lipoprotein</fullName>
    </recommendedName>
</protein>
<evidence type="ECO:0000313" key="2">
    <source>
        <dbReference type="EMBL" id="MFC4333767.1"/>
    </source>
</evidence>
<feature type="chain" id="PRO_5045888399" description="Lipoprotein" evidence="1">
    <location>
        <begin position="22"/>
        <end position="194"/>
    </location>
</feature>
<evidence type="ECO:0000256" key="1">
    <source>
        <dbReference type="SAM" id="SignalP"/>
    </source>
</evidence>
<feature type="signal peptide" evidence="1">
    <location>
        <begin position="1"/>
        <end position="21"/>
    </location>
</feature>
<dbReference type="PROSITE" id="PS51257">
    <property type="entry name" value="PROKAR_LIPOPROTEIN"/>
    <property type="match status" value="1"/>
</dbReference>
<gene>
    <name evidence="2" type="ORF">ACFPET_00955</name>
</gene>
<keyword evidence="3" id="KW-1185">Reference proteome</keyword>
<accession>A0ABV8TTI4</accession>
<keyword evidence="1" id="KW-0732">Signal</keyword>
<evidence type="ECO:0000313" key="3">
    <source>
        <dbReference type="Proteomes" id="UP001595823"/>
    </source>
</evidence>
<name>A0ABV8TTI4_9ACTN</name>
<proteinExistence type="predicted"/>
<evidence type="ECO:0008006" key="4">
    <source>
        <dbReference type="Google" id="ProtNLM"/>
    </source>
</evidence>